<accession>A0A4Q2K2X2</accession>
<keyword evidence="2" id="KW-1185">Reference proteome</keyword>
<comment type="caution">
    <text evidence="1">The sequence shown here is derived from an EMBL/GenBank/DDBJ whole genome shotgun (WGS) entry which is preliminary data.</text>
</comment>
<organism evidence="1 2">
    <name type="scientific">Senegalimassilia faecalis</name>
    <dbReference type="NCBI Taxonomy" id="2509433"/>
    <lineage>
        <taxon>Bacteria</taxon>
        <taxon>Bacillati</taxon>
        <taxon>Actinomycetota</taxon>
        <taxon>Coriobacteriia</taxon>
        <taxon>Coriobacteriales</taxon>
        <taxon>Coriobacteriaceae</taxon>
        <taxon>Senegalimassilia</taxon>
    </lineage>
</organism>
<gene>
    <name evidence="1" type="ORF">ET524_10360</name>
</gene>
<name>A0A4Q2K2X2_9ACTN</name>
<evidence type="ECO:0000313" key="2">
    <source>
        <dbReference type="Proteomes" id="UP000293345"/>
    </source>
</evidence>
<dbReference type="AlphaFoldDB" id="A0A4Q2K2X2"/>
<dbReference type="OrthoDB" id="3175915at2"/>
<dbReference type="RefSeq" id="WP_129425610.1">
    <property type="nucleotide sequence ID" value="NZ_SDPW01000001.1"/>
</dbReference>
<reference evidence="1 2" key="1">
    <citation type="submission" date="2019-01" db="EMBL/GenBank/DDBJ databases">
        <title>Senegalimassilia sp. nov. KGMB04484 isolated human feces.</title>
        <authorList>
            <person name="Han K.-I."/>
            <person name="Kim J.-S."/>
            <person name="Lee K.C."/>
            <person name="Suh M.K."/>
            <person name="Eom M.K."/>
            <person name="Lee J.H."/>
            <person name="Park S.-H."/>
            <person name="Kang S.W."/>
            <person name="Park J.-E."/>
            <person name="Oh B.S."/>
            <person name="Yu S.Y."/>
            <person name="Choi S.-H."/>
            <person name="Lee D.H."/>
            <person name="Yoon H."/>
            <person name="Kim B.-Y."/>
            <person name="Lee J.H."/>
            <person name="Lee J.-S."/>
        </authorList>
    </citation>
    <scope>NUCLEOTIDE SEQUENCE [LARGE SCALE GENOMIC DNA]</scope>
    <source>
        <strain evidence="1 2">KGMB04484</strain>
    </source>
</reference>
<proteinExistence type="predicted"/>
<sequence length="93" mass="10752">MATIGDNELKNRFSLCDEEIKQLHIDSQAYESGEWPEGETVVVGRPSLFGSRMKSITYRDTEDEVRRMDGRAESLSMSRSDYLRYLVRKDLEG</sequence>
<dbReference type="EMBL" id="SDPW01000001">
    <property type="protein sequence ID" value="RXZ54838.1"/>
    <property type="molecule type" value="Genomic_DNA"/>
</dbReference>
<dbReference type="Proteomes" id="UP000293345">
    <property type="component" value="Unassembled WGS sequence"/>
</dbReference>
<protein>
    <submittedName>
        <fullName evidence="1">Uncharacterized protein</fullName>
    </submittedName>
</protein>
<evidence type="ECO:0000313" key="1">
    <source>
        <dbReference type="EMBL" id="RXZ54838.1"/>
    </source>
</evidence>